<dbReference type="GO" id="GO:0016853">
    <property type="term" value="F:isomerase activity"/>
    <property type="evidence" value="ECO:0007669"/>
    <property type="project" value="UniProtKB-KW"/>
</dbReference>
<protein>
    <submittedName>
        <fullName evidence="4">Phenazine biosynthesis protein PhzF family</fullName>
    </submittedName>
</protein>
<dbReference type="Gene3D" id="3.10.310.10">
    <property type="entry name" value="Diaminopimelate Epimerase, Chain A, domain 1"/>
    <property type="match status" value="2"/>
</dbReference>
<dbReference type="GO" id="GO:0005737">
    <property type="term" value="C:cytoplasm"/>
    <property type="evidence" value="ECO:0007669"/>
    <property type="project" value="TreeGrafter"/>
</dbReference>
<evidence type="ECO:0000256" key="1">
    <source>
        <dbReference type="ARBA" id="ARBA00008270"/>
    </source>
</evidence>
<keyword evidence="2" id="KW-0413">Isomerase</keyword>
<dbReference type="NCBIfam" id="TIGR00654">
    <property type="entry name" value="PhzF_family"/>
    <property type="match status" value="1"/>
</dbReference>
<dbReference type="eggNOG" id="COG0384">
    <property type="taxonomic scope" value="Bacteria"/>
</dbReference>
<organism evidence="4 5">
    <name type="scientific">Deinococcus peraridilitoris (strain DSM 19664 / LMG 22246 / CIP 109416 / KR-200)</name>
    <dbReference type="NCBI Taxonomy" id="937777"/>
    <lineage>
        <taxon>Bacteria</taxon>
        <taxon>Thermotogati</taxon>
        <taxon>Deinococcota</taxon>
        <taxon>Deinococci</taxon>
        <taxon>Deinococcales</taxon>
        <taxon>Deinococcaceae</taxon>
        <taxon>Deinococcus</taxon>
    </lineage>
</organism>
<dbReference type="RefSeq" id="WP_015237420.1">
    <property type="nucleotide sequence ID" value="NC_019793.1"/>
</dbReference>
<keyword evidence="5" id="KW-1185">Reference proteome</keyword>
<proteinExistence type="inferred from homology"/>
<dbReference type="OrthoDB" id="9788221at2"/>
<dbReference type="KEGG" id="dpd:Deipe_3698"/>
<dbReference type="SUPFAM" id="SSF54506">
    <property type="entry name" value="Diaminopimelate epimerase-like"/>
    <property type="match status" value="1"/>
</dbReference>
<evidence type="ECO:0000256" key="3">
    <source>
        <dbReference type="PIRSR" id="PIRSR016184-1"/>
    </source>
</evidence>
<dbReference type="EMBL" id="CP003382">
    <property type="protein sequence ID" value="AFZ69124.1"/>
    <property type="molecule type" value="Genomic_DNA"/>
</dbReference>
<evidence type="ECO:0000313" key="5">
    <source>
        <dbReference type="Proteomes" id="UP000010467"/>
    </source>
</evidence>
<dbReference type="HOGENOM" id="CLU_048756_0_2_0"/>
<dbReference type="AlphaFoldDB" id="L0A6S2"/>
<evidence type="ECO:0000256" key="2">
    <source>
        <dbReference type="ARBA" id="ARBA00023235"/>
    </source>
</evidence>
<dbReference type="PANTHER" id="PTHR13774:SF39">
    <property type="entry name" value="BIOSYNTHESIS PROTEIN, PUTATIVE-RELATED"/>
    <property type="match status" value="1"/>
</dbReference>
<comment type="similarity">
    <text evidence="1">Belongs to the PhzF family.</text>
</comment>
<gene>
    <name evidence="4" type="ordered locus">Deipe_3698</name>
</gene>
<dbReference type="PATRIC" id="fig|937777.3.peg.3708"/>
<name>L0A6S2_DEIPD</name>
<dbReference type="PIRSF" id="PIRSF016184">
    <property type="entry name" value="PhzC_PhzF"/>
    <property type="match status" value="1"/>
</dbReference>
<reference evidence="5" key="1">
    <citation type="submission" date="2012-03" db="EMBL/GenBank/DDBJ databases">
        <title>Complete sequence of chromosome of Deinococcus peraridilitoris DSM 19664.</title>
        <authorList>
            <person name="Lucas S."/>
            <person name="Copeland A."/>
            <person name="Lapidus A."/>
            <person name="Glavina del Rio T."/>
            <person name="Dalin E."/>
            <person name="Tice H."/>
            <person name="Bruce D."/>
            <person name="Goodwin L."/>
            <person name="Pitluck S."/>
            <person name="Peters L."/>
            <person name="Mikhailova N."/>
            <person name="Lu M."/>
            <person name="Kyrpides N."/>
            <person name="Mavromatis K."/>
            <person name="Ivanova N."/>
            <person name="Brettin T."/>
            <person name="Detter J.C."/>
            <person name="Han C."/>
            <person name="Larimer F."/>
            <person name="Land M."/>
            <person name="Hauser L."/>
            <person name="Markowitz V."/>
            <person name="Cheng J.-F."/>
            <person name="Hugenholtz P."/>
            <person name="Woyke T."/>
            <person name="Wu D."/>
            <person name="Pukall R."/>
            <person name="Steenblock K."/>
            <person name="Brambilla E."/>
            <person name="Klenk H.-P."/>
            <person name="Eisen J.A."/>
        </authorList>
    </citation>
    <scope>NUCLEOTIDE SEQUENCE [LARGE SCALE GENOMIC DNA]</scope>
    <source>
        <strain evidence="5">DSM 19664 / LMG 22246 / CIP 109416 / KR-200</strain>
    </source>
</reference>
<accession>L0A6S2</accession>
<sequence>MIAYCQVSAFTETPGHGNQAGVVVSAQHLSDIEMQGFAARLGVPETVFITDRAPGTVRVRYFTPTQEIEFCGHATVALGLVLVSQGLWQGEDLQVNTLIGQIPLSLEAERGVPKRIWMQQRQLEVRPVPRELRKRIAGALGIDERLLHRGLPLSSASTGLWTTFVPVVDSFVVDALDPDMHEITALSRELGVTGLHPYAPVKPDTFYTRDFSPLVGIPEDPVTGSSSGALIALLTAAGTLPRRGNTTHGYCLQGHAMGSPGEVIVEVRLDREQISCIRVGGCAVLEHEGRL</sequence>
<dbReference type="Proteomes" id="UP000010467">
    <property type="component" value="Chromosome"/>
</dbReference>
<dbReference type="PANTHER" id="PTHR13774">
    <property type="entry name" value="PHENAZINE BIOSYNTHESIS PROTEIN"/>
    <property type="match status" value="1"/>
</dbReference>
<dbReference type="InterPro" id="IPR003719">
    <property type="entry name" value="Phenazine_PhzF-like"/>
</dbReference>
<evidence type="ECO:0000313" key="4">
    <source>
        <dbReference type="EMBL" id="AFZ69124.1"/>
    </source>
</evidence>
<dbReference type="STRING" id="937777.Deipe_3698"/>
<dbReference type="Pfam" id="PF02567">
    <property type="entry name" value="PhzC-PhzF"/>
    <property type="match status" value="1"/>
</dbReference>
<feature type="active site" evidence="3">
    <location>
        <position position="45"/>
    </location>
</feature>